<evidence type="ECO:0000256" key="1">
    <source>
        <dbReference type="SAM" id="MobiDB-lite"/>
    </source>
</evidence>
<name>G2QWN8_THETT</name>
<proteinExistence type="predicted"/>
<organism evidence="2 3">
    <name type="scientific">Thermothielavioides terrestris (strain ATCC 38088 / NRRL 8126)</name>
    <name type="common">Thielavia terrestris</name>
    <dbReference type="NCBI Taxonomy" id="578455"/>
    <lineage>
        <taxon>Eukaryota</taxon>
        <taxon>Fungi</taxon>
        <taxon>Dikarya</taxon>
        <taxon>Ascomycota</taxon>
        <taxon>Pezizomycotina</taxon>
        <taxon>Sordariomycetes</taxon>
        <taxon>Sordariomycetidae</taxon>
        <taxon>Sordariales</taxon>
        <taxon>Chaetomiaceae</taxon>
        <taxon>Thermothielavioides</taxon>
        <taxon>Thermothielavioides terrestris</taxon>
    </lineage>
</organism>
<dbReference type="Proteomes" id="UP000008181">
    <property type="component" value="Chromosome 1"/>
</dbReference>
<dbReference type="RefSeq" id="XP_003648584.1">
    <property type="nucleotide sequence ID" value="XM_003648536.1"/>
</dbReference>
<dbReference type="STRING" id="578455.G2QWN8"/>
<dbReference type="OrthoDB" id="7608935at2759"/>
<protein>
    <submittedName>
        <fullName evidence="2">Uncharacterized protein</fullName>
    </submittedName>
</protein>
<dbReference type="AlphaFoldDB" id="G2QWN8"/>
<feature type="non-terminal residue" evidence="2">
    <location>
        <position position="191"/>
    </location>
</feature>
<dbReference type="EMBL" id="CP003009">
    <property type="protein sequence ID" value="AEO62248.1"/>
    <property type="molecule type" value="Genomic_DNA"/>
</dbReference>
<reference evidence="2 3" key="1">
    <citation type="journal article" date="2011" name="Nat. Biotechnol.">
        <title>Comparative genomic analysis of the thermophilic biomass-degrading fungi Myceliophthora thermophila and Thielavia terrestris.</title>
        <authorList>
            <person name="Berka R.M."/>
            <person name="Grigoriev I.V."/>
            <person name="Otillar R."/>
            <person name="Salamov A."/>
            <person name="Grimwood J."/>
            <person name="Reid I."/>
            <person name="Ishmael N."/>
            <person name="John T."/>
            <person name="Darmond C."/>
            <person name="Moisan M.-C."/>
            <person name="Henrissat B."/>
            <person name="Coutinho P.M."/>
            <person name="Lombard V."/>
            <person name="Natvig D.O."/>
            <person name="Lindquist E."/>
            <person name="Schmutz J."/>
            <person name="Lucas S."/>
            <person name="Harris P."/>
            <person name="Powlowski J."/>
            <person name="Bellemare A."/>
            <person name="Taylor D."/>
            <person name="Butler G."/>
            <person name="de Vries R.P."/>
            <person name="Allijn I.E."/>
            <person name="van den Brink J."/>
            <person name="Ushinsky S."/>
            <person name="Storms R."/>
            <person name="Powell A.J."/>
            <person name="Paulsen I.T."/>
            <person name="Elbourne L.D.H."/>
            <person name="Baker S.E."/>
            <person name="Magnuson J."/>
            <person name="LaBoissiere S."/>
            <person name="Clutterbuck A.J."/>
            <person name="Martinez D."/>
            <person name="Wogulis M."/>
            <person name="de Leon A.L."/>
            <person name="Rey M.W."/>
            <person name="Tsang A."/>
        </authorList>
    </citation>
    <scope>NUCLEOTIDE SEQUENCE [LARGE SCALE GENOMIC DNA]</scope>
    <source>
        <strain evidence="3">ATCC 38088 / NRRL 8126</strain>
    </source>
</reference>
<dbReference type="HOGENOM" id="CLU_1424748_0_0_1"/>
<sequence>MEQQEDTASPLLTAPGRTAPLKKEAETSEPQSPGLEPSRGDPIAAEPHPTAHAGWNQGVSSGLRTSFAASSKGMSRKPLSRRVSVSPPQPDAQLIEVGSLAMPLGDPGFARPSRENGWQDKFQQWCVRLMALNKEQEGIKDAGLLREAWNLWLETRVTLSRAARTSAMQSAKDMNLTSDKLQEMFSEALHA</sequence>
<accession>G2QWN8</accession>
<feature type="compositionally biased region" description="Polar residues" evidence="1">
    <location>
        <begin position="57"/>
        <end position="73"/>
    </location>
</feature>
<evidence type="ECO:0000313" key="2">
    <source>
        <dbReference type="EMBL" id="AEO62248.1"/>
    </source>
</evidence>
<evidence type="ECO:0000313" key="3">
    <source>
        <dbReference type="Proteomes" id="UP000008181"/>
    </source>
</evidence>
<dbReference type="KEGG" id="ttt:THITE_2169126"/>
<feature type="region of interest" description="Disordered" evidence="1">
    <location>
        <begin position="1"/>
        <end position="89"/>
    </location>
</feature>
<keyword evidence="3" id="KW-1185">Reference proteome</keyword>
<dbReference type="GeneID" id="11521315"/>
<gene>
    <name evidence="2" type="ORF">THITE_2169126</name>
</gene>